<dbReference type="SUPFAM" id="SSF51182">
    <property type="entry name" value="RmlC-like cupins"/>
    <property type="match status" value="1"/>
</dbReference>
<dbReference type="OrthoDB" id="9808275at2"/>
<dbReference type="GO" id="GO:0046872">
    <property type="term" value="F:metal ion binding"/>
    <property type="evidence" value="ECO:0007669"/>
    <property type="project" value="UniProtKB-KW"/>
</dbReference>
<dbReference type="PANTHER" id="PTHR42742:SF3">
    <property type="entry name" value="FRUCTOKINASE"/>
    <property type="match status" value="1"/>
</dbReference>
<dbReference type="Proteomes" id="UP000195781">
    <property type="component" value="Unassembled WGS sequence"/>
</dbReference>
<keyword evidence="4" id="KW-1185">Reference proteome</keyword>
<evidence type="ECO:0000313" key="3">
    <source>
        <dbReference type="EMBL" id="OUN89884.1"/>
    </source>
</evidence>
<dbReference type="CDD" id="cd07010">
    <property type="entry name" value="cupin_PMI_type_I_N_bac"/>
    <property type="match status" value="1"/>
</dbReference>
<evidence type="ECO:0000256" key="1">
    <source>
        <dbReference type="ARBA" id="ARBA00022723"/>
    </source>
</evidence>
<name>A0A1Y3XWD2_9ACTN</name>
<dbReference type="InterPro" id="IPR051804">
    <property type="entry name" value="Carb_Metab_Reg_Kinase/Isom"/>
</dbReference>
<dbReference type="Gene3D" id="2.60.120.10">
    <property type="entry name" value="Jelly Rolls"/>
    <property type="match status" value="2"/>
</dbReference>
<accession>A0A1Y3XWD2</accession>
<keyword evidence="1" id="KW-0479">Metal-binding</keyword>
<dbReference type="PANTHER" id="PTHR42742">
    <property type="entry name" value="TRANSCRIPTIONAL REPRESSOR MPRA"/>
    <property type="match status" value="1"/>
</dbReference>
<dbReference type="RefSeq" id="WP_094334762.1">
    <property type="nucleotide sequence ID" value="NZ_NFIE01000001.1"/>
</dbReference>
<dbReference type="InterPro" id="IPR011051">
    <property type="entry name" value="RmlC_Cupin_sf"/>
</dbReference>
<dbReference type="InterPro" id="IPR014710">
    <property type="entry name" value="RmlC-like_jellyroll"/>
</dbReference>
<protein>
    <submittedName>
        <fullName evidence="3">Uncharacterized protein</fullName>
    </submittedName>
</protein>
<dbReference type="EMBL" id="NFIE01000001">
    <property type="protein sequence ID" value="OUN89884.1"/>
    <property type="molecule type" value="Genomic_DNA"/>
</dbReference>
<gene>
    <name evidence="3" type="ORF">B5G02_00585</name>
</gene>
<comment type="caution">
    <text evidence="3">The sequence shown here is derived from an EMBL/GenBank/DDBJ whole genome shotgun (WGS) entry which is preliminary data.</text>
</comment>
<organism evidence="3 4">
    <name type="scientific">[Collinsella] massiliensis</name>
    <dbReference type="NCBI Taxonomy" id="1232426"/>
    <lineage>
        <taxon>Bacteria</taxon>
        <taxon>Bacillati</taxon>
        <taxon>Actinomycetota</taxon>
        <taxon>Coriobacteriia</taxon>
        <taxon>Coriobacteriales</taxon>
        <taxon>Coriobacteriaceae</taxon>
        <taxon>Enorma</taxon>
    </lineage>
</organism>
<reference evidence="4" key="1">
    <citation type="submission" date="2017-04" db="EMBL/GenBank/DDBJ databases">
        <title>Function of individual gut microbiota members based on whole genome sequencing of pure cultures obtained from chicken caecum.</title>
        <authorList>
            <person name="Medvecky M."/>
            <person name="Cejkova D."/>
            <person name="Polansky O."/>
            <person name="Karasova D."/>
            <person name="Kubasova T."/>
            <person name="Cizek A."/>
            <person name="Rychlik I."/>
        </authorList>
    </citation>
    <scope>NUCLEOTIDE SEQUENCE [LARGE SCALE GENOMIC DNA]</scope>
    <source>
        <strain evidence="4">An5</strain>
    </source>
</reference>
<evidence type="ECO:0000256" key="2">
    <source>
        <dbReference type="ARBA" id="ARBA00022833"/>
    </source>
</evidence>
<sequence length="356" mass="38770">MGPLLLDHQHVWRTYVNAGRLRGVSDPHYPEEWIASVTEAVRPDTGQHEGLSRDASTGAVLRELIEADPVAMLGARRAAAGGGLGVLVKLIDAGERLTIQVHPNAARARELFDSPYGKTECWYFLDDGSEHDGGPQPRPCVYYGFKEGVTRERWEELFRLQDIDGMLDCMHRIEVEPGMVVYVQGGSPHAIGAGCYLIEVQEPTDLTIRVERTTPSGFAVADELCHLGLGFERMFECFDFTTTTADEARKLCVVPSREVSSDEVGTRTELVGARRTACFAMERLSFASSGTMVLPDEDDFRILYIVQGSGYVAAGDGAERVEVTAGDQLFVPAAARGCAVTMSAGAEVLELRGPAL</sequence>
<evidence type="ECO:0000313" key="4">
    <source>
        <dbReference type="Proteomes" id="UP000195781"/>
    </source>
</evidence>
<proteinExistence type="predicted"/>
<keyword evidence="2" id="KW-0862">Zinc</keyword>
<dbReference type="AlphaFoldDB" id="A0A1Y3XWD2"/>